<comment type="similarity">
    <text evidence="1">Belongs to the pseudomonas-type ThrB family.</text>
</comment>
<evidence type="ECO:0000313" key="4">
    <source>
        <dbReference type="Proteomes" id="UP001524478"/>
    </source>
</evidence>
<evidence type="ECO:0000256" key="1">
    <source>
        <dbReference type="ARBA" id="ARBA00038240"/>
    </source>
</evidence>
<dbReference type="Gene3D" id="3.90.1200.10">
    <property type="match status" value="1"/>
</dbReference>
<dbReference type="Pfam" id="PF01636">
    <property type="entry name" value="APH"/>
    <property type="match status" value="1"/>
</dbReference>
<dbReference type="InterPro" id="IPR011009">
    <property type="entry name" value="Kinase-like_dom_sf"/>
</dbReference>
<proteinExistence type="inferred from homology"/>
<name>A0ABT1SAY6_9FIRM</name>
<dbReference type="RefSeq" id="WP_256311566.1">
    <property type="nucleotide sequence ID" value="NZ_JANGAC010000007.1"/>
</dbReference>
<dbReference type="InterPro" id="IPR050249">
    <property type="entry name" value="Pseudomonas-type_ThrB"/>
</dbReference>
<feature type="domain" description="Aminoglycoside phosphotransferase" evidence="2">
    <location>
        <begin position="38"/>
        <end position="247"/>
    </location>
</feature>
<dbReference type="InterPro" id="IPR002575">
    <property type="entry name" value="Aminoglycoside_PTrfase"/>
</dbReference>
<keyword evidence="4" id="KW-1185">Reference proteome</keyword>
<accession>A0ABT1SAY6</accession>
<sequence length="328" mass="39343">MLKLKYLFDNRDLAEMILENWEYDLSSLKLFDYYRISSNAIYPFQYNGKTRLLRFSPVDEKDKNNIMGELEFISYLKSREYPVLCTVPSKDNKELVEVKTPWGKYFGVVFDRVAGIQLGEIEYTQEICRKHGEYLGKLHRLSSGYKPDKRLRWSYEDVLEWIERELENFPNEALAKQEVKIVRDYLSEIPKDSYNFGLIHYDFELDNVFYDQSTDKLNVIDFDDAMYHWYAMDIERALDNIMSETSCENHSMLRENFIIGYRQEFNVSDEMLLYMPMLRRFANLYGYTRVLVSSKEVWDNEPKWMLDLRARLKSIMKQDSIFFGKPIE</sequence>
<gene>
    <name evidence="3" type="ORF">NE686_11135</name>
</gene>
<protein>
    <submittedName>
        <fullName evidence="3">Phosphotransferase</fullName>
    </submittedName>
</protein>
<dbReference type="PANTHER" id="PTHR21064">
    <property type="entry name" value="AMINOGLYCOSIDE PHOSPHOTRANSFERASE DOMAIN-CONTAINING PROTEIN-RELATED"/>
    <property type="match status" value="1"/>
</dbReference>
<organism evidence="3 4">
    <name type="scientific">Tissierella carlieri</name>
    <dbReference type="NCBI Taxonomy" id="689904"/>
    <lineage>
        <taxon>Bacteria</taxon>
        <taxon>Bacillati</taxon>
        <taxon>Bacillota</taxon>
        <taxon>Tissierellia</taxon>
        <taxon>Tissierellales</taxon>
        <taxon>Tissierellaceae</taxon>
        <taxon>Tissierella</taxon>
    </lineage>
</organism>
<evidence type="ECO:0000313" key="3">
    <source>
        <dbReference type="EMBL" id="MCQ4923645.1"/>
    </source>
</evidence>
<dbReference type="EMBL" id="JANGAC010000007">
    <property type="protein sequence ID" value="MCQ4923645.1"/>
    <property type="molecule type" value="Genomic_DNA"/>
</dbReference>
<comment type="caution">
    <text evidence="3">The sequence shown here is derived from an EMBL/GenBank/DDBJ whole genome shotgun (WGS) entry which is preliminary data.</text>
</comment>
<dbReference type="PANTHER" id="PTHR21064:SF6">
    <property type="entry name" value="AMINOGLYCOSIDE PHOSPHOTRANSFERASE DOMAIN-CONTAINING PROTEIN"/>
    <property type="match status" value="1"/>
</dbReference>
<dbReference type="Proteomes" id="UP001524478">
    <property type="component" value="Unassembled WGS sequence"/>
</dbReference>
<dbReference type="SUPFAM" id="SSF56112">
    <property type="entry name" value="Protein kinase-like (PK-like)"/>
    <property type="match status" value="1"/>
</dbReference>
<evidence type="ECO:0000259" key="2">
    <source>
        <dbReference type="Pfam" id="PF01636"/>
    </source>
</evidence>
<reference evidence="3 4" key="1">
    <citation type="submission" date="2022-06" db="EMBL/GenBank/DDBJ databases">
        <title>Isolation of gut microbiota from human fecal samples.</title>
        <authorList>
            <person name="Pamer E.G."/>
            <person name="Barat B."/>
            <person name="Waligurski E."/>
            <person name="Medina S."/>
            <person name="Paddock L."/>
            <person name="Mostad J."/>
        </authorList>
    </citation>
    <scope>NUCLEOTIDE SEQUENCE [LARGE SCALE GENOMIC DNA]</scope>
    <source>
        <strain evidence="3 4">DFI.7.95</strain>
    </source>
</reference>